<dbReference type="GO" id="GO:0005737">
    <property type="term" value="C:cytoplasm"/>
    <property type="evidence" value="ECO:0007669"/>
    <property type="project" value="TreeGrafter"/>
</dbReference>
<name>A0AAV5TZQ3_9BILA</name>
<organism evidence="2 3">
    <name type="scientific">Pristionchus entomophagus</name>
    <dbReference type="NCBI Taxonomy" id="358040"/>
    <lineage>
        <taxon>Eukaryota</taxon>
        <taxon>Metazoa</taxon>
        <taxon>Ecdysozoa</taxon>
        <taxon>Nematoda</taxon>
        <taxon>Chromadorea</taxon>
        <taxon>Rhabditida</taxon>
        <taxon>Rhabditina</taxon>
        <taxon>Diplogasteromorpha</taxon>
        <taxon>Diplogasteroidea</taxon>
        <taxon>Neodiplogasteridae</taxon>
        <taxon>Pristionchus</taxon>
    </lineage>
</organism>
<accession>A0AAV5TZQ3</accession>
<proteinExistence type="predicted"/>
<reference evidence="2" key="1">
    <citation type="submission" date="2023-10" db="EMBL/GenBank/DDBJ databases">
        <title>Genome assembly of Pristionchus species.</title>
        <authorList>
            <person name="Yoshida K."/>
            <person name="Sommer R.J."/>
        </authorList>
    </citation>
    <scope>NUCLEOTIDE SEQUENCE</scope>
    <source>
        <strain evidence="2">RS0144</strain>
    </source>
</reference>
<dbReference type="Proteomes" id="UP001432027">
    <property type="component" value="Unassembled WGS sequence"/>
</dbReference>
<dbReference type="EMBL" id="BTSX01000005">
    <property type="protein sequence ID" value="GMS99498.1"/>
    <property type="molecule type" value="Genomic_DNA"/>
</dbReference>
<dbReference type="PANTHER" id="PTHR15698:SF4">
    <property type="entry name" value="PHYTANOYL-COA HYDROXYLASE-INTERACTING PROTEIN-LIKE C-TERMINAL DOMAIN-CONTAINING PROTEIN"/>
    <property type="match status" value="1"/>
</dbReference>
<evidence type="ECO:0000256" key="1">
    <source>
        <dbReference type="SAM" id="MobiDB-lite"/>
    </source>
</evidence>
<protein>
    <submittedName>
        <fullName evidence="2">Uncharacterized protein</fullName>
    </submittedName>
</protein>
<dbReference type="InterPro" id="IPR042868">
    <property type="entry name" value="PHYHIP/PHYHIPL"/>
</dbReference>
<dbReference type="PANTHER" id="PTHR15698">
    <property type="entry name" value="PROTEIN CBG15099"/>
    <property type="match status" value="1"/>
</dbReference>
<dbReference type="AlphaFoldDB" id="A0AAV5TZQ3"/>
<keyword evidence="3" id="KW-1185">Reference proteome</keyword>
<evidence type="ECO:0000313" key="3">
    <source>
        <dbReference type="Proteomes" id="UP001432027"/>
    </source>
</evidence>
<feature type="region of interest" description="Disordered" evidence="1">
    <location>
        <begin position="377"/>
        <end position="418"/>
    </location>
</feature>
<evidence type="ECO:0000313" key="2">
    <source>
        <dbReference type="EMBL" id="GMS99498.1"/>
    </source>
</evidence>
<feature type="non-terminal residue" evidence="2">
    <location>
        <position position="1"/>
    </location>
</feature>
<feature type="compositionally biased region" description="Low complexity" evidence="1">
    <location>
        <begin position="395"/>
        <end position="404"/>
    </location>
</feature>
<gene>
    <name evidence="2" type="ORF">PENTCL1PPCAC_21673</name>
</gene>
<feature type="compositionally biased region" description="Basic and acidic residues" evidence="1">
    <location>
        <begin position="378"/>
        <end position="389"/>
    </location>
</feature>
<sequence>IKRVSIDLTPLTFSSRFTMYSTGSPIIVPEPRQQQRIAASAYIENQSLTRIQTKLRSTDYIKTTLYIAEKKRFGNESVDVKKIECDSEPYSLEIDEDSLGSEFTFTVVQKDRTSQLCTDTFSFLVVAELTVEETRAFLQNVEKNVDPNSMRVARFYKNNLPGDDERLRQENHGCYEIVSKQHRGHRASPLFDKLNGTYFSCMLLDKKALKYSATEQDNGVPRGYIYPNSMFGTNRRSFDTGKILNEKSVIFLGDMHCYLDPHPAEWYSRPHYPLLILCQENSSTYHKCIRIGLIKLDWATNNFLRWNSATGELKCATKLHKLPGQKFGHDLLLEILVCDATVLIEQGLQSKSGNKRDGCIDPKAFFGCTACHGNQSRELTRKREDEPGPRKRLSADSSTSSYTSVAKKPASQNELNTTTTVPIGDGKLVVVTVIDHAGR</sequence>
<comment type="caution">
    <text evidence="2">The sequence shown here is derived from an EMBL/GenBank/DDBJ whole genome shotgun (WGS) entry which is preliminary data.</text>
</comment>